<name>A0A1G5PUI2_9RHOB</name>
<dbReference type="PANTHER" id="PTHR43877:SF1">
    <property type="entry name" value="ACETYLTRANSFERASE"/>
    <property type="match status" value="1"/>
</dbReference>
<evidence type="ECO:0000313" key="5">
    <source>
        <dbReference type="Proteomes" id="UP000198767"/>
    </source>
</evidence>
<dbReference type="EMBL" id="FMWG01000002">
    <property type="protein sequence ID" value="SCZ52699.1"/>
    <property type="molecule type" value="Genomic_DNA"/>
</dbReference>
<keyword evidence="2" id="KW-0012">Acyltransferase</keyword>
<reference evidence="4 5" key="1">
    <citation type="submission" date="2016-10" db="EMBL/GenBank/DDBJ databases">
        <authorList>
            <person name="de Groot N.N."/>
        </authorList>
    </citation>
    <scope>NUCLEOTIDE SEQUENCE [LARGE SCALE GENOMIC DNA]</scope>
    <source>
        <strain evidence="4 5">U95</strain>
    </source>
</reference>
<dbReference type="AlphaFoldDB" id="A0A1G5PUI2"/>
<dbReference type="CDD" id="cd04301">
    <property type="entry name" value="NAT_SF"/>
    <property type="match status" value="1"/>
</dbReference>
<gene>
    <name evidence="4" type="ORF">SAMN04488118_10231</name>
</gene>
<dbReference type="InterPro" id="IPR000182">
    <property type="entry name" value="GNAT_dom"/>
</dbReference>
<dbReference type="OrthoDB" id="7205533at2"/>
<dbReference type="PANTHER" id="PTHR43877">
    <property type="entry name" value="AMINOALKYLPHOSPHONATE N-ACETYLTRANSFERASE-RELATED-RELATED"/>
    <property type="match status" value="1"/>
</dbReference>
<dbReference type="GO" id="GO:0016747">
    <property type="term" value="F:acyltransferase activity, transferring groups other than amino-acyl groups"/>
    <property type="evidence" value="ECO:0007669"/>
    <property type="project" value="InterPro"/>
</dbReference>
<sequence length="166" mass="18483">MYIRKAVEADASALAALSIEVWINTYIREGIDAHFADYALAEFSTAKFTTALNDPNEVFLTSQNSVGIDGYIRLSFDRPAPVPGCHETEISTLYVQPRHQGKGIGAALLEAALKICRERGNRSPWLLVNSENDSALEFYHAKGFMTVGQSYFEIKDQSYRNDVLSL</sequence>
<dbReference type="RefSeq" id="WP_090215823.1">
    <property type="nucleotide sequence ID" value="NZ_FMWG01000002.1"/>
</dbReference>
<evidence type="ECO:0000313" key="4">
    <source>
        <dbReference type="EMBL" id="SCZ52699.1"/>
    </source>
</evidence>
<dbReference type="GO" id="GO:0005840">
    <property type="term" value="C:ribosome"/>
    <property type="evidence" value="ECO:0007669"/>
    <property type="project" value="UniProtKB-KW"/>
</dbReference>
<protein>
    <submittedName>
        <fullName evidence="4">Ribosomal protein S18 acetylase RimI</fullName>
    </submittedName>
</protein>
<dbReference type="Proteomes" id="UP000198767">
    <property type="component" value="Unassembled WGS sequence"/>
</dbReference>
<keyword evidence="4" id="KW-0687">Ribonucleoprotein</keyword>
<dbReference type="PROSITE" id="PS51186">
    <property type="entry name" value="GNAT"/>
    <property type="match status" value="1"/>
</dbReference>
<keyword evidence="1" id="KW-0808">Transferase</keyword>
<evidence type="ECO:0000256" key="1">
    <source>
        <dbReference type="ARBA" id="ARBA00022679"/>
    </source>
</evidence>
<accession>A0A1G5PUI2</accession>
<dbReference type="SUPFAM" id="SSF55729">
    <property type="entry name" value="Acyl-CoA N-acyltransferases (Nat)"/>
    <property type="match status" value="1"/>
</dbReference>
<feature type="domain" description="N-acetyltransferase" evidence="3">
    <location>
        <begin position="1"/>
        <end position="166"/>
    </location>
</feature>
<dbReference type="STRING" id="1156985.SAMN04488118_10231"/>
<proteinExistence type="predicted"/>
<dbReference type="Pfam" id="PF00583">
    <property type="entry name" value="Acetyltransf_1"/>
    <property type="match status" value="1"/>
</dbReference>
<evidence type="ECO:0000259" key="3">
    <source>
        <dbReference type="PROSITE" id="PS51186"/>
    </source>
</evidence>
<keyword evidence="4" id="KW-0689">Ribosomal protein</keyword>
<organism evidence="4 5">
    <name type="scientific">Epibacterium ulvae</name>
    <dbReference type="NCBI Taxonomy" id="1156985"/>
    <lineage>
        <taxon>Bacteria</taxon>
        <taxon>Pseudomonadati</taxon>
        <taxon>Pseudomonadota</taxon>
        <taxon>Alphaproteobacteria</taxon>
        <taxon>Rhodobacterales</taxon>
        <taxon>Roseobacteraceae</taxon>
        <taxon>Epibacterium</taxon>
    </lineage>
</organism>
<evidence type="ECO:0000256" key="2">
    <source>
        <dbReference type="ARBA" id="ARBA00023315"/>
    </source>
</evidence>
<dbReference type="Gene3D" id="3.40.630.30">
    <property type="match status" value="1"/>
</dbReference>
<dbReference type="InterPro" id="IPR050832">
    <property type="entry name" value="Bact_Acetyltransf"/>
</dbReference>
<keyword evidence="5" id="KW-1185">Reference proteome</keyword>
<dbReference type="InterPro" id="IPR016181">
    <property type="entry name" value="Acyl_CoA_acyltransferase"/>
</dbReference>